<feature type="signal peptide" evidence="1">
    <location>
        <begin position="1"/>
        <end position="21"/>
    </location>
</feature>
<feature type="chain" id="PRO_5042107596" evidence="1">
    <location>
        <begin position="22"/>
        <end position="139"/>
    </location>
</feature>
<reference evidence="2" key="1">
    <citation type="submission" date="2023-03" db="EMBL/GenBank/DDBJ databases">
        <title>Massive genome expansion in bonnet fungi (Mycena s.s.) driven by repeated elements and novel gene families across ecological guilds.</title>
        <authorList>
            <consortium name="Lawrence Berkeley National Laboratory"/>
            <person name="Harder C.B."/>
            <person name="Miyauchi S."/>
            <person name="Viragh M."/>
            <person name="Kuo A."/>
            <person name="Thoen E."/>
            <person name="Andreopoulos B."/>
            <person name="Lu D."/>
            <person name="Skrede I."/>
            <person name="Drula E."/>
            <person name="Henrissat B."/>
            <person name="Morin E."/>
            <person name="Kohler A."/>
            <person name="Barry K."/>
            <person name="LaButti K."/>
            <person name="Morin E."/>
            <person name="Salamov A."/>
            <person name="Lipzen A."/>
            <person name="Mereny Z."/>
            <person name="Hegedus B."/>
            <person name="Baldrian P."/>
            <person name="Stursova M."/>
            <person name="Weitz H."/>
            <person name="Taylor A."/>
            <person name="Grigoriev I.V."/>
            <person name="Nagy L.G."/>
            <person name="Martin F."/>
            <person name="Kauserud H."/>
        </authorList>
    </citation>
    <scope>NUCLEOTIDE SEQUENCE</scope>
    <source>
        <strain evidence="2">CBHHK002</strain>
    </source>
</reference>
<dbReference type="EMBL" id="JARIHO010000065">
    <property type="protein sequence ID" value="KAJ7314735.1"/>
    <property type="molecule type" value="Genomic_DNA"/>
</dbReference>
<dbReference type="Proteomes" id="UP001218218">
    <property type="component" value="Unassembled WGS sequence"/>
</dbReference>
<keyword evidence="3" id="KW-1185">Reference proteome</keyword>
<name>A0AAD6ZAN4_9AGAR</name>
<gene>
    <name evidence="2" type="ORF">DFH08DRAFT_894690</name>
</gene>
<keyword evidence="1" id="KW-0732">Signal</keyword>
<protein>
    <submittedName>
        <fullName evidence="2">Uncharacterized protein</fullName>
    </submittedName>
</protein>
<evidence type="ECO:0000313" key="2">
    <source>
        <dbReference type="EMBL" id="KAJ7314735.1"/>
    </source>
</evidence>
<evidence type="ECO:0000313" key="3">
    <source>
        <dbReference type="Proteomes" id="UP001218218"/>
    </source>
</evidence>
<organism evidence="2 3">
    <name type="scientific">Mycena albidolilacea</name>
    <dbReference type="NCBI Taxonomy" id="1033008"/>
    <lineage>
        <taxon>Eukaryota</taxon>
        <taxon>Fungi</taxon>
        <taxon>Dikarya</taxon>
        <taxon>Basidiomycota</taxon>
        <taxon>Agaricomycotina</taxon>
        <taxon>Agaricomycetes</taxon>
        <taxon>Agaricomycetidae</taxon>
        <taxon>Agaricales</taxon>
        <taxon>Marasmiineae</taxon>
        <taxon>Mycenaceae</taxon>
        <taxon>Mycena</taxon>
    </lineage>
</organism>
<proteinExistence type="predicted"/>
<evidence type="ECO:0000256" key="1">
    <source>
        <dbReference type="SAM" id="SignalP"/>
    </source>
</evidence>
<accession>A0AAD6ZAN4</accession>
<sequence length="139" mass="15789">MTILASFLFLLPCLPITKLLSFPRMHACRSTSFSQLPHPPMSPFSSRLSATQKHQQLPRRDGVDLVKREMLTVGRPARTRGDPRISGGCAPPPPRNTYLRQFHAAWALFFSELYRSSLYATGWFLATPHFDLLRDSNAF</sequence>
<dbReference type="AlphaFoldDB" id="A0AAD6ZAN4"/>
<comment type="caution">
    <text evidence="2">The sequence shown here is derived from an EMBL/GenBank/DDBJ whole genome shotgun (WGS) entry which is preliminary data.</text>
</comment>